<evidence type="ECO:0000313" key="11">
    <source>
        <dbReference type="Proteomes" id="UP000214746"/>
    </source>
</evidence>
<dbReference type="InterPro" id="IPR004638">
    <property type="entry name" value="EmrB-like"/>
</dbReference>
<evidence type="ECO:0000256" key="1">
    <source>
        <dbReference type="ARBA" id="ARBA00004651"/>
    </source>
</evidence>
<dbReference type="PANTHER" id="PTHR42718:SF9">
    <property type="entry name" value="MAJOR FACILITATOR SUPERFAMILY MULTIDRUG TRANSPORTER MFSC"/>
    <property type="match status" value="1"/>
</dbReference>
<dbReference type="Gene3D" id="1.20.1720.10">
    <property type="entry name" value="Multidrug resistance protein D"/>
    <property type="match status" value="1"/>
</dbReference>
<dbReference type="Gene3D" id="1.20.1250.20">
    <property type="entry name" value="MFS general substrate transporter like domains"/>
    <property type="match status" value="1"/>
</dbReference>
<evidence type="ECO:0000256" key="3">
    <source>
        <dbReference type="ARBA" id="ARBA00022448"/>
    </source>
</evidence>
<evidence type="ECO:0000256" key="4">
    <source>
        <dbReference type="ARBA" id="ARBA00022475"/>
    </source>
</evidence>
<feature type="transmembrane region" description="Helical" evidence="8">
    <location>
        <begin position="12"/>
        <end position="34"/>
    </location>
</feature>
<evidence type="ECO:0000256" key="5">
    <source>
        <dbReference type="ARBA" id="ARBA00022692"/>
    </source>
</evidence>
<feature type="transmembrane region" description="Helical" evidence="8">
    <location>
        <begin position="86"/>
        <end position="108"/>
    </location>
</feature>
<evidence type="ECO:0000256" key="6">
    <source>
        <dbReference type="ARBA" id="ARBA00022989"/>
    </source>
</evidence>
<feature type="transmembrane region" description="Helical" evidence="8">
    <location>
        <begin position="300"/>
        <end position="318"/>
    </location>
</feature>
<comment type="similarity">
    <text evidence="2">Belongs to the major facilitator superfamily. EmrB family.</text>
</comment>
<evidence type="ECO:0000256" key="7">
    <source>
        <dbReference type="ARBA" id="ARBA00023136"/>
    </source>
</evidence>
<dbReference type="PANTHER" id="PTHR42718">
    <property type="entry name" value="MAJOR FACILITATOR SUPERFAMILY MULTIDRUG TRANSPORTER MFSC"/>
    <property type="match status" value="1"/>
</dbReference>
<dbReference type="GO" id="GO:0022857">
    <property type="term" value="F:transmembrane transporter activity"/>
    <property type="evidence" value="ECO:0007669"/>
    <property type="project" value="InterPro"/>
</dbReference>
<dbReference type="GO" id="GO:0005886">
    <property type="term" value="C:plasma membrane"/>
    <property type="evidence" value="ECO:0007669"/>
    <property type="project" value="UniProtKB-SubCell"/>
</dbReference>
<feature type="transmembrane region" description="Helical" evidence="8">
    <location>
        <begin position="274"/>
        <end position="294"/>
    </location>
</feature>
<evidence type="ECO:0000259" key="9">
    <source>
        <dbReference type="PROSITE" id="PS50850"/>
    </source>
</evidence>
<dbReference type="RefSeq" id="WP_089201220.1">
    <property type="nucleotide sequence ID" value="NZ_NHRJ02000014.1"/>
</dbReference>
<dbReference type="PROSITE" id="PS50850">
    <property type="entry name" value="MFS"/>
    <property type="match status" value="1"/>
</dbReference>
<feature type="transmembrane region" description="Helical" evidence="8">
    <location>
        <begin position="170"/>
        <end position="189"/>
    </location>
</feature>
<keyword evidence="5 8" id="KW-0812">Transmembrane</keyword>
<dbReference type="PRINTS" id="PR01036">
    <property type="entry name" value="TCRTETB"/>
</dbReference>
<dbReference type="InterPro" id="IPR011701">
    <property type="entry name" value="MFS"/>
</dbReference>
<gene>
    <name evidence="10" type="ORF">CBW46_017200</name>
</gene>
<reference evidence="10" key="1">
    <citation type="submission" date="2018-06" db="EMBL/GenBank/DDBJ databases">
        <title>Paenibacillus xerothermodurans sp. nov. an extremely dry heat resistant spore forming bacterium isolated from the soil of Cape Canaveral, Florida.</title>
        <authorList>
            <person name="Seuylemezian A."/>
            <person name="Kaur N."/>
            <person name="Patil P."/>
            <person name="Patil P."/>
            <person name="Mayilraj S."/>
            <person name="Vaishampayan P."/>
        </authorList>
    </citation>
    <scope>NUCLEOTIDE SEQUENCE [LARGE SCALE GENOMIC DNA]</scope>
    <source>
        <strain evidence="10">ATCC 27380</strain>
    </source>
</reference>
<dbReference type="InterPro" id="IPR036259">
    <property type="entry name" value="MFS_trans_sf"/>
</dbReference>
<protein>
    <submittedName>
        <fullName evidence="10">MFS transporter</fullName>
    </submittedName>
</protein>
<dbReference type="SUPFAM" id="SSF103473">
    <property type="entry name" value="MFS general substrate transporter"/>
    <property type="match status" value="1"/>
</dbReference>
<feature type="transmembrane region" description="Helical" evidence="8">
    <location>
        <begin position="398"/>
        <end position="419"/>
    </location>
</feature>
<keyword evidence="11" id="KW-1185">Reference proteome</keyword>
<feature type="transmembrane region" description="Helical" evidence="8">
    <location>
        <begin position="54"/>
        <end position="74"/>
    </location>
</feature>
<dbReference type="InterPro" id="IPR020846">
    <property type="entry name" value="MFS_dom"/>
</dbReference>
<feature type="transmembrane region" description="Helical" evidence="8">
    <location>
        <begin position="144"/>
        <end position="164"/>
    </location>
</feature>
<name>A0A2W1NKX0_PAEXE</name>
<keyword evidence="6 8" id="KW-1133">Transmembrane helix</keyword>
<feature type="domain" description="Major facilitator superfamily (MFS) profile" evidence="9">
    <location>
        <begin position="16"/>
        <end position="482"/>
    </location>
</feature>
<feature type="transmembrane region" description="Helical" evidence="8">
    <location>
        <begin position="201"/>
        <end position="221"/>
    </location>
</feature>
<comment type="caution">
    <text evidence="10">The sequence shown here is derived from an EMBL/GenBank/DDBJ whole genome shotgun (WGS) entry which is preliminary data.</text>
</comment>
<dbReference type="Proteomes" id="UP000214746">
    <property type="component" value="Unassembled WGS sequence"/>
</dbReference>
<feature type="transmembrane region" description="Helical" evidence="8">
    <location>
        <begin position="368"/>
        <end position="386"/>
    </location>
</feature>
<evidence type="ECO:0000313" key="10">
    <source>
        <dbReference type="EMBL" id="PZE19673.1"/>
    </source>
</evidence>
<dbReference type="CDD" id="cd17503">
    <property type="entry name" value="MFS_LmrB_MDR_like"/>
    <property type="match status" value="1"/>
</dbReference>
<feature type="transmembrane region" description="Helical" evidence="8">
    <location>
        <begin position="459"/>
        <end position="477"/>
    </location>
</feature>
<feature type="transmembrane region" description="Helical" evidence="8">
    <location>
        <begin position="233"/>
        <end position="253"/>
    </location>
</feature>
<feature type="transmembrane region" description="Helical" evidence="8">
    <location>
        <begin position="114"/>
        <end position="132"/>
    </location>
</feature>
<dbReference type="EMBL" id="NHRJ02000014">
    <property type="protein sequence ID" value="PZE19673.1"/>
    <property type="molecule type" value="Genomic_DNA"/>
</dbReference>
<comment type="subcellular location">
    <subcellularLocation>
        <location evidence="1">Cell membrane</location>
        <topology evidence="1">Multi-pass membrane protein</topology>
    </subcellularLocation>
</comment>
<keyword evidence="7 8" id="KW-0472">Membrane</keyword>
<dbReference type="OrthoDB" id="9816041at2"/>
<keyword evidence="4" id="KW-1003">Cell membrane</keyword>
<dbReference type="Pfam" id="PF07690">
    <property type="entry name" value="MFS_1"/>
    <property type="match status" value="1"/>
</dbReference>
<accession>A0A2W1NKX0</accession>
<sequence length="497" mass="54085">MSRGALAAGAVGRGPIFAVMFVGAFVAFLNQTLINIALPQIMIYFNTSATVANWLTTGFMLVNGIVIPVTAFLIERFSTRQLYNTSMALFAVGTLICGIAPTFSVLLIGRLVQAAGAGILFPLIMNVIFTLYPADKRGAAMGTLGIALNFAPAIGPTLSGWIVQTYSWRVLFFIILPIAVLNLIAAIFMLKNVTETGRPELDVLGVILSTVGFGGLLYAFATVGSAGLRSPEVITMFTVGGLALILFVWRQLVIEHPILEFRIFRYPMFTLTTIINVIITLAMFSAMILIPIYMQNVRGFSPLMSGLMLLPGGILMGIMSPITGRIFDRIGARWLAIVGLLLTLVTTYELTRLELTTSFAYVTYVYTARMFGMSLMMMPIFTAGLNELPLEMNRHGTAMVNTLRMVGGAVGTAFFVSIMTNQAAAHLDEIVSDRRMPLTDPAQVELATDQATVMGINDAFMVATILTVIPLVLSFFIRETRFAKNPEPVRDPVPNKV</sequence>
<dbReference type="NCBIfam" id="TIGR00711">
    <property type="entry name" value="efflux_EmrB"/>
    <property type="match status" value="1"/>
</dbReference>
<evidence type="ECO:0000256" key="8">
    <source>
        <dbReference type="SAM" id="Phobius"/>
    </source>
</evidence>
<evidence type="ECO:0000256" key="2">
    <source>
        <dbReference type="ARBA" id="ARBA00008537"/>
    </source>
</evidence>
<dbReference type="AlphaFoldDB" id="A0A2W1NKX0"/>
<keyword evidence="3" id="KW-0813">Transport</keyword>
<feature type="transmembrane region" description="Helical" evidence="8">
    <location>
        <begin position="330"/>
        <end position="348"/>
    </location>
</feature>
<organism evidence="10 11">
    <name type="scientific">Paenibacillus xerothermodurans</name>
    <dbReference type="NCBI Taxonomy" id="1977292"/>
    <lineage>
        <taxon>Bacteria</taxon>
        <taxon>Bacillati</taxon>
        <taxon>Bacillota</taxon>
        <taxon>Bacilli</taxon>
        <taxon>Bacillales</taxon>
        <taxon>Paenibacillaceae</taxon>
        <taxon>Paenibacillus</taxon>
    </lineage>
</organism>
<proteinExistence type="inferred from homology"/>